<evidence type="ECO:0000313" key="2">
    <source>
        <dbReference type="Proteomes" id="UP000515465"/>
    </source>
</evidence>
<organism evidence="1 2">
    <name type="scientific">Mesorhizobium huakuii</name>
    <dbReference type="NCBI Taxonomy" id="28104"/>
    <lineage>
        <taxon>Bacteria</taxon>
        <taxon>Pseudomonadati</taxon>
        <taxon>Pseudomonadota</taxon>
        <taxon>Alphaproteobacteria</taxon>
        <taxon>Hyphomicrobiales</taxon>
        <taxon>Phyllobacteriaceae</taxon>
        <taxon>Mesorhizobium</taxon>
    </lineage>
</organism>
<protein>
    <submittedName>
        <fullName evidence="1">Uncharacterized protein</fullName>
    </submittedName>
</protein>
<dbReference type="Proteomes" id="UP000515465">
    <property type="component" value="Chromosome"/>
</dbReference>
<evidence type="ECO:0000313" key="1">
    <source>
        <dbReference type="EMBL" id="QND60108.1"/>
    </source>
</evidence>
<name>A0A7G6T026_9HYPH</name>
<dbReference type="RefSeq" id="WP_183458862.1">
    <property type="nucleotide sequence ID" value="NZ_CP050296.1"/>
</dbReference>
<accession>A0A7G6T026</accession>
<reference evidence="1" key="1">
    <citation type="journal article" date="2020" name="Mol. Plant Microbe Interact.">
        <title>Complete genome sequences of four natural Pseudomonas isolates that catabolize a wide range of aromatic compounds relevant to lignin valorization.</title>
        <authorList>
            <person name="Hatmaker E.A."/>
            <person name="Presle G."/>
            <person name="Cannon O."/>
            <person name="Guss A.M."/>
            <person name="Elkins J.G."/>
        </authorList>
    </citation>
    <scope>NUCLEOTIDE SEQUENCE</scope>
    <source>
        <strain evidence="1">583</strain>
    </source>
</reference>
<dbReference type="AlphaFoldDB" id="A0A7G6T026"/>
<dbReference type="EMBL" id="CP050296">
    <property type="protein sequence ID" value="QND60108.1"/>
    <property type="molecule type" value="Genomic_DNA"/>
</dbReference>
<sequence length="47" mass="5231">MTNDKRLFDESLREGILVFDMAVRGGPTVAECQDILTKATKYGLQAK</sequence>
<gene>
    <name evidence="1" type="ORF">HB778_28850</name>
</gene>
<proteinExistence type="predicted"/>